<evidence type="ECO:0000256" key="2">
    <source>
        <dbReference type="ARBA" id="ARBA00026116"/>
    </source>
</evidence>
<evidence type="ECO:0000256" key="1">
    <source>
        <dbReference type="ARBA" id="ARBA00025711"/>
    </source>
</evidence>
<comment type="caution">
    <text evidence="8">The sequence shown here is derived from an EMBL/GenBank/DDBJ whole genome shotgun (WGS) entry which is preliminary data.</text>
</comment>
<dbReference type="RefSeq" id="XP_013261657.1">
    <property type="nucleotide sequence ID" value="XM_013406203.1"/>
</dbReference>
<dbReference type="InterPro" id="IPR011762">
    <property type="entry name" value="COA_CT_N"/>
</dbReference>
<dbReference type="FunFam" id="3.90.226.10:FF:000030">
    <property type="entry name" value="Acetyl-CoA carboxylase carboxyltransferase subunit"/>
    <property type="match status" value="1"/>
</dbReference>
<dbReference type="PROSITE" id="PS50980">
    <property type="entry name" value="COA_CT_NTER"/>
    <property type="match status" value="1"/>
</dbReference>
<name>A0A072PH31_9EURO</name>
<organism evidence="8 9">
    <name type="scientific">Exophiala aquamarina CBS 119918</name>
    <dbReference type="NCBI Taxonomy" id="1182545"/>
    <lineage>
        <taxon>Eukaryota</taxon>
        <taxon>Fungi</taxon>
        <taxon>Dikarya</taxon>
        <taxon>Ascomycota</taxon>
        <taxon>Pezizomycotina</taxon>
        <taxon>Eurotiomycetes</taxon>
        <taxon>Chaetothyriomycetidae</taxon>
        <taxon>Chaetothyriales</taxon>
        <taxon>Herpotrichiellaceae</taxon>
        <taxon>Exophiala</taxon>
    </lineage>
</organism>
<dbReference type="EMBL" id="AMGV01000003">
    <property type="protein sequence ID" value="KEF59067.1"/>
    <property type="molecule type" value="Genomic_DNA"/>
</dbReference>
<dbReference type="SUPFAM" id="SSF52096">
    <property type="entry name" value="ClpP/crotonase"/>
    <property type="match status" value="2"/>
</dbReference>
<evidence type="ECO:0000256" key="3">
    <source>
        <dbReference type="ARBA" id="ARBA00031237"/>
    </source>
</evidence>
<dbReference type="FunFam" id="3.90.226.10:FF:000021">
    <property type="entry name" value="Acetyl-CoA carboxylase carboxyltransferase subunit"/>
    <property type="match status" value="1"/>
</dbReference>
<dbReference type="InterPro" id="IPR029045">
    <property type="entry name" value="ClpP/crotonase-like_dom_sf"/>
</dbReference>
<dbReference type="UniPathway" id="UPA00363">
    <property type="reaction ID" value="UER00861"/>
</dbReference>
<evidence type="ECO:0000256" key="5">
    <source>
        <dbReference type="ARBA" id="ARBA00052347"/>
    </source>
</evidence>
<evidence type="ECO:0000259" key="7">
    <source>
        <dbReference type="PROSITE" id="PS50989"/>
    </source>
</evidence>
<feature type="domain" description="CoA carboxyltransferase N-terminal" evidence="6">
    <location>
        <begin position="27"/>
        <end position="279"/>
    </location>
</feature>
<dbReference type="Proteomes" id="UP000027920">
    <property type="component" value="Unassembled WGS sequence"/>
</dbReference>
<dbReference type="PROSITE" id="PS50989">
    <property type="entry name" value="COA_CT_CTER"/>
    <property type="match status" value="1"/>
</dbReference>
<dbReference type="Gene3D" id="3.90.226.10">
    <property type="entry name" value="2-enoyl-CoA Hydratase, Chain A, domain 1"/>
    <property type="match status" value="2"/>
</dbReference>
<gene>
    <name evidence="8" type="ORF">A1O9_03910</name>
</gene>
<feature type="domain" description="CoA carboxyltransferase C-terminal" evidence="7">
    <location>
        <begin position="286"/>
        <end position="542"/>
    </location>
</feature>
<reference evidence="8 9" key="1">
    <citation type="submission" date="2013-03" db="EMBL/GenBank/DDBJ databases">
        <title>The Genome Sequence of Exophiala aquamarina CBS 119918.</title>
        <authorList>
            <consortium name="The Broad Institute Genomics Platform"/>
            <person name="Cuomo C."/>
            <person name="de Hoog S."/>
            <person name="Gorbushina A."/>
            <person name="Walker B."/>
            <person name="Young S.K."/>
            <person name="Zeng Q."/>
            <person name="Gargeya S."/>
            <person name="Fitzgerald M."/>
            <person name="Haas B."/>
            <person name="Abouelleil A."/>
            <person name="Allen A.W."/>
            <person name="Alvarado L."/>
            <person name="Arachchi H.M."/>
            <person name="Berlin A.M."/>
            <person name="Chapman S.B."/>
            <person name="Gainer-Dewar J."/>
            <person name="Goldberg J."/>
            <person name="Griggs A."/>
            <person name="Gujja S."/>
            <person name="Hansen M."/>
            <person name="Howarth C."/>
            <person name="Imamovic A."/>
            <person name="Ireland A."/>
            <person name="Larimer J."/>
            <person name="McCowan C."/>
            <person name="Murphy C."/>
            <person name="Pearson M."/>
            <person name="Poon T.W."/>
            <person name="Priest M."/>
            <person name="Roberts A."/>
            <person name="Saif S."/>
            <person name="Shea T."/>
            <person name="Sisk P."/>
            <person name="Sykes S."/>
            <person name="Wortman J."/>
            <person name="Nusbaum C."/>
            <person name="Birren B."/>
        </authorList>
    </citation>
    <scope>NUCLEOTIDE SEQUENCE [LARGE SCALE GENOMIC DNA]</scope>
    <source>
        <strain evidence="8 9">CBS 119918</strain>
    </source>
</reference>
<dbReference type="EC" id="6.4.1.4" evidence="2"/>
<dbReference type="GeneID" id="25278844"/>
<accession>A0A072PH31</accession>
<dbReference type="PANTHER" id="PTHR22855:SF46">
    <property type="entry name" value="METHYLCROTONOYL-COA CARBOXYLASE"/>
    <property type="match status" value="1"/>
</dbReference>
<comment type="pathway">
    <text evidence="1">Amino-acid degradation; L-leucine degradation; (S)-3-hydroxy-3-methylglutaryl-CoA from 3-isovaleryl-CoA: step 2/3.</text>
</comment>
<evidence type="ECO:0000256" key="4">
    <source>
        <dbReference type="ARBA" id="ARBA00031404"/>
    </source>
</evidence>
<dbReference type="InterPro" id="IPR034733">
    <property type="entry name" value="AcCoA_carboxyl_beta"/>
</dbReference>
<dbReference type="VEuPathDB" id="FungiDB:A1O9_03910"/>
<keyword evidence="9" id="KW-1185">Reference proteome</keyword>
<dbReference type="HOGENOM" id="CLU_018822_0_1_1"/>
<dbReference type="GO" id="GO:0006552">
    <property type="term" value="P:L-leucine catabolic process"/>
    <property type="evidence" value="ECO:0007669"/>
    <property type="project" value="UniProtKB-UniPathway"/>
</dbReference>
<dbReference type="AlphaFoldDB" id="A0A072PH31"/>
<dbReference type="InterPro" id="IPR011763">
    <property type="entry name" value="COA_CT_C"/>
</dbReference>
<sequence>MSLQGSFPFYKSKLDLRQEAYADNRKEWQKVLRTFEEALQATSSEGNLTSTQRHQDREQLLARDRIALLLDPDSPFLELAQFAGYGLDSTPCASIVAGVGLINGRPCMIICSIPSIKGGAWNEFTVLKHNRMTEIANENQLPIIGLVQAAGVFLPQQFRVFHKASQMFKDLARRSASRLPSCSVVFGSSTAGGAYLPGLSDYTIFVKNKAQVFLGGPPLVKMATGEVVDAETLGGGDMHASVTGLADQLAIDEFDAIRKAREWVKTLPERPQRLESLKEPRAPRYPAEDLLALVNPDIRKPFDMAEAVLRLVDDSRLSTFKPNYGKNLLTCWAELHGHTIGIIGNQTPVINPDEASKGAQFIRLCNQRDIPIIYLHNVTGFMVGSHAERDGVIKKGAQFVSAVSCSKVPQISVILGSSYGAGNYAMCGRGYNPRFLFTWPIGRCSVMGPSQLAGVMETVLTTGASARSKAKAGQSVGGQSANTDEFRNNVERESESYYTSAHLLDDGVIDPRDTRDILGMCLEIVKIPKVEGAAGHRSLARL</sequence>
<proteinExistence type="predicted"/>
<dbReference type="OrthoDB" id="439921at2759"/>
<dbReference type="STRING" id="1182545.A0A072PH31"/>
<dbReference type="PANTHER" id="PTHR22855">
    <property type="entry name" value="ACETYL, PROPIONYL, PYRUVATE, AND GLUTACONYL CARBOXYLASE-RELATED"/>
    <property type="match status" value="1"/>
</dbReference>
<dbReference type="Pfam" id="PF01039">
    <property type="entry name" value="Carboxyl_trans"/>
    <property type="match status" value="1"/>
</dbReference>
<dbReference type="GO" id="GO:0004485">
    <property type="term" value="F:methylcrotonoyl-CoA carboxylase activity"/>
    <property type="evidence" value="ECO:0007669"/>
    <property type="project" value="UniProtKB-EC"/>
</dbReference>
<protein>
    <recommendedName>
        <fullName evidence="2">methylcrotonoyl-CoA carboxylase</fullName>
        <ecNumber evidence="2">6.4.1.4</ecNumber>
    </recommendedName>
    <alternativeName>
        <fullName evidence="4">3-methylcrotonyl-CoA carboxylase 2</fullName>
    </alternativeName>
    <alternativeName>
        <fullName evidence="3">3-methylcrotonyl-CoA:carbon dioxide ligase subunit beta</fullName>
    </alternativeName>
</protein>
<evidence type="ECO:0000313" key="8">
    <source>
        <dbReference type="EMBL" id="KEF59067.1"/>
    </source>
</evidence>
<dbReference type="InterPro" id="IPR045190">
    <property type="entry name" value="MCCB/AccD1-like"/>
</dbReference>
<evidence type="ECO:0000313" key="9">
    <source>
        <dbReference type="Proteomes" id="UP000027920"/>
    </source>
</evidence>
<comment type="catalytic activity">
    <reaction evidence="5">
        <text>3-methylbut-2-enoyl-CoA + hydrogencarbonate + ATP = 3-methyl-(2E)-glutaconyl-CoA + ADP + phosphate + H(+)</text>
        <dbReference type="Rhea" id="RHEA:13589"/>
        <dbReference type="ChEBI" id="CHEBI:15378"/>
        <dbReference type="ChEBI" id="CHEBI:17544"/>
        <dbReference type="ChEBI" id="CHEBI:30616"/>
        <dbReference type="ChEBI" id="CHEBI:43474"/>
        <dbReference type="ChEBI" id="CHEBI:57344"/>
        <dbReference type="ChEBI" id="CHEBI:57346"/>
        <dbReference type="ChEBI" id="CHEBI:456216"/>
        <dbReference type="EC" id="6.4.1.4"/>
    </reaction>
</comment>
<evidence type="ECO:0000259" key="6">
    <source>
        <dbReference type="PROSITE" id="PS50980"/>
    </source>
</evidence>